<evidence type="ECO:0000256" key="4">
    <source>
        <dbReference type="ARBA" id="ARBA00023136"/>
    </source>
</evidence>
<reference evidence="7 8" key="1">
    <citation type="submission" date="2013-07" db="EMBL/GenBank/DDBJ databases">
        <title>The Genome Sequence of Cryptococcus heveanensis BCC8398.</title>
        <authorList>
            <consortium name="The Broad Institute Genome Sequencing Platform"/>
            <person name="Cuomo C."/>
            <person name="Litvintseva A."/>
            <person name="Chen Y."/>
            <person name="Heitman J."/>
            <person name="Sun S."/>
            <person name="Springer D."/>
            <person name="Dromer F."/>
            <person name="Young S.K."/>
            <person name="Zeng Q."/>
            <person name="Gargeya S."/>
            <person name="Fitzgerald M."/>
            <person name="Abouelleil A."/>
            <person name="Alvarado L."/>
            <person name="Berlin A.M."/>
            <person name="Chapman S.B."/>
            <person name="Dewar J."/>
            <person name="Goldberg J."/>
            <person name="Griggs A."/>
            <person name="Gujja S."/>
            <person name="Hansen M."/>
            <person name="Howarth C."/>
            <person name="Imamovic A."/>
            <person name="Larimer J."/>
            <person name="McCowan C."/>
            <person name="Murphy C."/>
            <person name="Pearson M."/>
            <person name="Priest M."/>
            <person name="Roberts A."/>
            <person name="Saif S."/>
            <person name="Shea T."/>
            <person name="Sykes S."/>
            <person name="Wortman J."/>
            <person name="Nusbaum C."/>
            <person name="Birren B."/>
        </authorList>
    </citation>
    <scope>NUCLEOTIDE SEQUENCE [LARGE SCALE GENOMIC DNA]</scope>
    <source>
        <strain evidence="7 8">BCC8398</strain>
    </source>
</reference>
<evidence type="ECO:0000313" key="8">
    <source>
        <dbReference type="Proteomes" id="UP000092666"/>
    </source>
</evidence>
<dbReference type="SMART" id="SM01417">
    <property type="entry name" value="Solute_trans_a"/>
    <property type="match status" value="1"/>
</dbReference>
<feature type="compositionally biased region" description="Polar residues" evidence="5">
    <location>
        <begin position="476"/>
        <end position="498"/>
    </location>
</feature>
<keyword evidence="8" id="KW-1185">Reference proteome</keyword>
<evidence type="ECO:0000256" key="5">
    <source>
        <dbReference type="SAM" id="MobiDB-lite"/>
    </source>
</evidence>
<dbReference type="InterPro" id="IPR005178">
    <property type="entry name" value="Ostalpha/TMEM184C"/>
</dbReference>
<evidence type="ECO:0000256" key="6">
    <source>
        <dbReference type="SAM" id="Phobius"/>
    </source>
</evidence>
<keyword evidence="3 6" id="KW-1133">Transmembrane helix</keyword>
<evidence type="ECO:0000313" key="7">
    <source>
        <dbReference type="EMBL" id="OCF31838.1"/>
    </source>
</evidence>
<dbReference type="PANTHER" id="PTHR23423">
    <property type="entry name" value="ORGANIC SOLUTE TRANSPORTER-RELATED"/>
    <property type="match status" value="1"/>
</dbReference>
<evidence type="ECO:0008006" key="9">
    <source>
        <dbReference type="Google" id="ProtNLM"/>
    </source>
</evidence>
<feature type="transmembrane region" description="Helical" evidence="6">
    <location>
        <begin position="153"/>
        <end position="178"/>
    </location>
</feature>
<comment type="subcellular location">
    <subcellularLocation>
        <location evidence="1">Membrane</location>
        <topology evidence="1">Multi-pass membrane protein</topology>
    </subcellularLocation>
</comment>
<reference evidence="8" key="2">
    <citation type="submission" date="2013-12" db="EMBL/GenBank/DDBJ databases">
        <title>Evolution of pathogenesis and genome organization in the Tremellales.</title>
        <authorList>
            <person name="Cuomo C."/>
            <person name="Litvintseva A."/>
            <person name="Heitman J."/>
            <person name="Chen Y."/>
            <person name="Sun S."/>
            <person name="Springer D."/>
            <person name="Dromer F."/>
            <person name="Young S."/>
            <person name="Zeng Q."/>
            <person name="Chapman S."/>
            <person name="Gujja S."/>
            <person name="Saif S."/>
            <person name="Birren B."/>
        </authorList>
    </citation>
    <scope>NUCLEOTIDE SEQUENCE [LARGE SCALE GENOMIC DNA]</scope>
    <source>
        <strain evidence="8">BCC8398</strain>
    </source>
</reference>
<dbReference type="AlphaFoldDB" id="A0A1B9GLH4"/>
<dbReference type="GO" id="GO:0016020">
    <property type="term" value="C:membrane"/>
    <property type="evidence" value="ECO:0007669"/>
    <property type="project" value="UniProtKB-SubCell"/>
</dbReference>
<feature type="transmembrane region" description="Helical" evidence="6">
    <location>
        <begin position="31"/>
        <end position="49"/>
    </location>
</feature>
<sequence length="515" mass="58407">MSCPSTNSNITDTSEDVFWSEDGIHWDAHRIGWAVAGGCAALTTLITLFTMTMHAVRYQHPPAQRQVMRVLLMPAVYAIVSFFSYRYYREYEYYILAETAYEAITLSAFLMLLMELVSMNTTDQQIKTALMEKDKQKFPFPFNFWRFRASKPYFWHALSFSVMQYVILRPLISIIGIITEYYGLLCPSEYSIHYADVYLEAVDFVSISVALYGLIVFYVLCKPELKGRRPLSKFLAIKLIVFFTFYQSFVFSILQSHNVIKGTALWTATNVSDGLSALCTCVEMVFFSIYMGWAYSWTDYTDPTKNPYQRKTGIKTYFQAIWDTINLSDFAVEIYLSCKFLIDYIRGKPGTHSRPTKLQSTFIIDSDDHPQPSQELSALQFTHDPKSTGPHSDPTYPQTGAPIATPSQNPYNGMARSPDSYQRIREASAGYNNPSSAAATAGQSAVVYQDGPAEGRRYQPQLESENVAFPQPRPHAQTQAVAHSHSHSYNYDYDTSQRGVADDGSQGIPGNPRLY</sequence>
<organism evidence="7 8">
    <name type="scientific">Kwoniella heveanensis BCC8398</name>
    <dbReference type="NCBI Taxonomy" id="1296120"/>
    <lineage>
        <taxon>Eukaryota</taxon>
        <taxon>Fungi</taxon>
        <taxon>Dikarya</taxon>
        <taxon>Basidiomycota</taxon>
        <taxon>Agaricomycotina</taxon>
        <taxon>Tremellomycetes</taxon>
        <taxon>Tremellales</taxon>
        <taxon>Cryptococcaceae</taxon>
        <taxon>Kwoniella</taxon>
    </lineage>
</organism>
<feature type="transmembrane region" description="Helical" evidence="6">
    <location>
        <begin position="274"/>
        <end position="295"/>
    </location>
</feature>
<accession>A0A1B9GLH4</accession>
<dbReference type="Proteomes" id="UP000092666">
    <property type="component" value="Unassembled WGS sequence"/>
</dbReference>
<evidence type="ECO:0000256" key="3">
    <source>
        <dbReference type="ARBA" id="ARBA00022989"/>
    </source>
</evidence>
<proteinExistence type="predicted"/>
<feature type="transmembrane region" description="Helical" evidence="6">
    <location>
        <begin position="198"/>
        <end position="221"/>
    </location>
</feature>
<evidence type="ECO:0000256" key="2">
    <source>
        <dbReference type="ARBA" id="ARBA00022692"/>
    </source>
</evidence>
<evidence type="ECO:0000256" key="1">
    <source>
        <dbReference type="ARBA" id="ARBA00004141"/>
    </source>
</evidence>
<feature type="transmembrane region" description="Helical" evidence="6">
    <location>
        <begin position="233"/>
        <end position="254"/>
    </location>
</feature>
<feature type="region of interest" description="Disordered" evidence="5">
    <location>
        <begin position="473"/>
        <end position="515"/>
    </location>
</feature>
<feature type="region of interest" description="Disordered" evidence="5">
    <location>
        <begin position="382"/>
        <end position="417"/>
    </location>
</feature>
<dbReference type="Pfam" id="PF03619">
    <property type="entry name" value="Solute_trans_a"/>
    <property type="match status" value="1"/>
</dbReference>
<keyword evidence="4 6" id="KW-0472">Membrane</keyword>
<dbReference type="EMBL" id="KI669512">
    <property type="protein sequence ID" value="OCF31838.1"/>
    <property type="molecule type" value="Genomic_DNA"/>
</dbReference>
<name>A0A1B9GLH4_9TREE</name>
<feature type="transmembrane region" description="Helical" evidence="6">
    <location>
        <begin position="100"/>
        <end position="117"/>
    </location>
</feature>
<keyword evidence="2 6" id="KW-0812">Transmembrane</keyword>
<gene>
    <name evidence="7" type="ORF">I316_06436</name>
</gene>
<dbReference type="STRING" id="1296120.A0A1B9GLH4"/>
<feature type="transmembrane region" description="Helical" evidence="6">
    <location>
        <begin position="70"/>
        <end position="88"/>
    </location>
</feature>
<dbReference type="OrthoDB" id="5348404at2759"/>
<protein>
    <recommendedName>
        <fullName evidence="9">DUF300-domain-containing protein</fullName>
    </recommendedName>
</protein>